<feature type="transmembrane region" description="Helical" evidence="1">
    <location>
        <begin position="7"/>
        <end position="31"/>
    </location>
</feature>
<dbReference type="Proteomes" id="UP000320179">
    <property type="component" value="Chromosome"/>
</dbReference>
<reference evidence="2 3" key="1">
    <citation type="journal article" date="2019" name="Science">
        <title>Social genes are selection hotspots in kin groups of a soil microbe.</title>
        <authorList>
            <person name="Wielgoss S."/>
            <person name="Wolfensberger R."/>
            <person name="Sun L."/>
            <person name="Fiegna F."/>
            <person name="Velicer G.J."/>
        </authorList>
    </citation>
    <scope>NUCLEOTIDE SEQUENCE [LARGE SCALE GENOMIC DNA]</scope>
    <source>
        <strain evidence="2 3">MC3.5.9c15</strain>
    </source>
</reference>
<feature type="transmembrane region" description="Helical" evidence="1">
    <location>
        <begin position="179"/>
        <end position="200"/>
    </location>
</feature>
<accession>A0AAE6KSL9</accession>
<sequence>MYKTSTVYRFGGICGVLTGLLYIVIAGSMVVDPGASKATATTTTPEYWQGLASNLTPFIVRQVAYILSGFTGVGFVVALSTFVRRDENAGWVNWGAILGASAYVITGVDGSRLLATLPHLAQQWATGDAATRQMVEFTYSVSRLDPGTYMRFGALGLWTLTVALASLKSGILSKPLTGLTFVATTGYVLVVVGIAGRIMVLQELGAVIAGILVAPIWFIWSGIAIRRASA</sequence>
<evidence type="ECO:0000313" key="2">
    <source>
        <dbReference type="EMBL" id="QDE68334.1"/>
    </source>
</evidence>
<dbReference type="Pfam" id="PF14329">
    <property type="entry name" value="DUF4386"/>
    <property type="match status" value="1"/>
</dbReference>
<evidence type="ECO:0008006" key="4">
    <source>
        <dbReference type="Google" id="ProtNLM"/>
    </source>
</evidence>
<gene>
    <name evidence="2" type="ORF">BHS09_15855</name>
</gene>
<feature type="transmembrane region" description="Helical" evidence="1">
    <location>
        <begin position="206"/>
        <end position="225"/>
    </location>
</feature>
<feature type="transmembrane region" description="Helical" evidence="1">
    <location>
        <begin position="63"/>
        <end position="83"/>
    </location>
</feature>
<name>A0AAE6KSL9_MYXXA</name>
<dbReference type="RefSeq" id="WP_140798312.1">
    <property type="nucleotide sequence ID" value="NZ_CP017172.1"/>
</dbReference>
<evidence type="ECO:0000256" key="1">
    <source>
        <dbReference type="SAM" id="Phobius"/>
    </source>
</evidence>
<organism evidence="2 3">
    <name type="scientific">Myxococcus xanthus</name>
    <dbReference type="NCBI Taxonomy" id="34"/>
    <lineage>
        <taxon>Bacteria</taxon>
        <taxon>Pseudomonadati</taxon>
        <taxon>Myxococcota</taxon>
        <taxon>Myxococcia</taxon>
        <taxon>Myxococcales</taxon>
        <taxon>Cystobacterineae</taxon>
        <taxon>Myxococcaceae</taxon>
        <taxon>Myxococcus</taxon>
    </lineage>
</organism>
<keyword evidence="1" id="KW-1133">Transmembrane helix</keyword>
<protein>
    <recommendedName>
        <fullName evidence="4">DUF4386 family protein</fullName>
    </recommendedName>
</protein>
<keyword evidence="1" id="KW-0812">Transmembrane</keyword>
<dbReference type="InterPro" id="IPR025495">
    <property type="entry name" value="DUF4386"/>
</dbReference>
<keyword evidence="1" id="KW-0472">Membrane</keyword>
<dbReference type="EMBL" id="CP017174">
    <property type="protein sequence ID" value="QDE68334.1"/>
    <property type="molecule type" value="Genomic_DNA"/>
</dbReference>
<feature type="transmembrane region" description="Helical" evidence="1">
    <location>
        <begin position="90"/>
        <end position="108"/>
    </location>
</feature>
<evidence type="ECO:0000313" key="3">
    <source>
        <dbReference type="Proteomes" id="UP000320179"/>
    </source>
</evidence>
<feature type="transmembrane region" description="Helical" evidence="1">
    <location>
        <begin position="149"/>
        <end position="167"/>
    </location>
</feature>
<dbReference type="AlphaFoldDB" id="A0AAE6KSL9"/>
<proteinExistence type="predicted"/>